<dbReference type="InterPro" id="IPR017896">
    <property type="entry name" value="4Fe4S_Fe-S-bd"/>
</dbReference>
<evidence type="ECO:0000313" key="7">
    <source>
        <dbReference type="EMBL" id="PUE65980.1"/>
    </source>
</evidence>
<keyword evidence="1" id="KW-0004">4Fe-4S</keyword>
<evidence type="ECO:0000256" key="1">
    <source>
        <dbReference type="ARBA" id="ARBA00022485"/>
    </source>
</evidence>
<evidence type="ECO:0000256" key="5">
    <source>
        <dbReference type="ARBA" id="ARBA00023014"/>
    </source>
</evidence>
<dbReference type="CDD" id="cd10564">
    <property type="entry name" value="NapF_like"/>
    <property type="match status" value="1"/>
</dbReference>
<name>A0A363D3T6_9BACT</name>
<dbReference type="SUPFAM" id="SSF46548">
    <property type="entry name" value="alpha-helical ferredoxin"/>
    <property type="match status" value="1"/>
</dbReference>
<keyword evidence="2" id="KW-0479">Metal-binding</keyword>
<keyword evidence="5" id="KW-0411">Iron-sulfur</keyword>
<dbReference type="PANTHER" id="PTHR43122">
    <property type="entry name" value="FERREDOXIN SUBUNIT OF PYRUVATE:FLAVODOXIN OXIDOREDUCTASE-RELATED"/>
    <property type="match status" value="1"/>
</dbReference>
<feature type="domain" description="4Fe-4S ferredoxin-type" evidence="6">
    <location>
        <begin position="132"/>
        <end position="159"/>
    </location>
</feature>
<dbReference type="RefSeq" id="WP_108557888.1">
    <property type="nucleotide sequence ID" value="NZ_MUXE01000002.1"/>
</dbReference>
<dbReference type="InterPro" id="IPR004496">
    <property type="entry name" value="NapF"/>
</dbReference>
<protein>
    <submittedName>
        <fullName evidence="7">Ferredoxin</fullName>
    </submittedName>
</protein>
<dbReference type="Gene3D" id="3.30.70.20">
    <property type="match status" value="2"/>
</dbReference>
<evidence type="ECO:0000259" key="6">
    <source>
        <dbReference type="PROSITE" id="PS51379"/>
    </source>
</evidence>
<keyword evidence="3" id="KW-0677">Repeat</keyword>
<dbReference type="PROSITE" id="PS51379">
    <property type="entry name" value="4FE4S_FER_2"/>
    <property type="match status" value="3"/>
</dbReference>
<keyword evidence="8" id="KW-1185">Reference proteome</keyword>
<comment type="caution">
    <text evidence="7">The sequence shown here is derived from an EMBL/GenBank/DDBJ whole genome shotgun (WGS) entry which is preliminary data.</text>
</comment>
<feature type="domain" description="4Fe-4S ferredoxin-type" evidence="6">
    <location>
        <begin position="61"/>
        <end position="92"/>
    </location>
</feature>
<reference evidence="7 8" key="1">
    <citation type="submission" date="2017-02" db="EMBL/GenBank/DDBJ databases">
        <title>Arcobacter caeni sp. nov, a new Arcobacter species isolated from reclaimed water.</title>
        <authorList>
            <person name="Figueras M.J."/>
            <person name="Perez-Cataluna A."/>
            <person name="Salas-Masso N."/>
        </authorList>
    </citation>
    <scope>NUCLEOTIDE SEQUENCE [LARGE SCALE GENOMIC DNA]</scope>
    <source>
        <strain evidence="7 8">RW17-10</strain>
    </source>
</reference>
<dbReference type="EMBL" id="MUXE01000002">
    <property type="protein sequence ID" value="PUE65980.1"/>
    <property type="molecule type" value="Genomic_DNA"/>
</dbReference>
<dbReference type="PROSITE" id="PS00198">
    <property type="entry name" value="4FE4S_FER_1"/>
    <property type="match status" value="2"/>
</dbReference>
<keyword evidence="4" id="KW-0408">Iron</keyword>
<proteinExistence type="predicted"/>
<evidence type="ECO:0000256" key="3">
    <source>
        <dbReference type="ARBA" id="ARBA00022737"/>
    </source>
</evidence>
<evidence type="ECO:0000256" key="4">
    <source>
        <dbReference type="ARBA" id="ARBA00023004"/>
    </source>
</evidence>
<accession>A0A363D3T6</accession>
<dbReference type="Pfam" id="PF00037">
    <property type="entry name" value="Fer4"/>
    <property type="match status" value="1"/>
</dbReference>
<dbReference type="Pfam" id="PF12838">
    <property type="entry name" value="Fer4_7"/>
    <property type="match status" value="1"/>
</dbReference>
<dbReference type="PANTHER" id="PTHR43122:SF1">
    <property type="entry name" value="IRON-SULFUR-BINDING PROTEIN"/>
    <property type="match status" value="1"/>
</dbReference>
<dbReference type="AlphaFoldDB" id="A0A363D3T6"/>
<organism evidence="7 8">
    <name type="scientific">Arcobacter caeni</name>
    <dbReference type="NCBI Taxonomy" id="1912877"/>
    <lineage>
        <taxon>Bacteria</taxon>
        <taxon>Pseudomonadati</taxon>
        <taxon>Campylobacterota</taxon>
        <taxon>Epsilonproteobacteria</taxon>
        <taxon>Campylobacterales</taxon>
        <taxon>Arcobacteraceae</taxon>
        <taxon>Arcobacter</taxon>
    </lineage>
</organism>
<dbReference type="OrthoDB" id="9800445at2"/>
<sequence>MKRRELFSSLVSSFKKDEKQEKIIRPPYFKDEDIFFTNCKDCEGICATVCEENIIFIQEDFTPKLDFSSSGCTYCDKCAEACPNEVLTIEDKKRINIKIEIDVLSCLSWNKTMCFSCKDPCLDDAIDFLGMFRPSINDSCTSCGFCIKTCPTNAIKIVS</sequence>
<dbReference type="GO" id="GO:0051539">
    <property type="term" value="F:4 iron, 4 sulfur cluster binding"/>
    <property type="evidence" value="ECO:0007669"/>
    <property type="project" value="UniProtKB-KW"/>
</dbReference>
<evidence type="ECO:0000256" key="2">
    <source>
        <dbReference type="ARBA" id="ARBA00022723"/>
    </source>
</evidence>
<dbReference type="InterPro" id="IPR017900">
    <property type="entry name" value="4Fe4S_Fe_S_CS"/>
</dbReference>
<dbReference type="Proteomes" id="UP000251135">
    <property type="component" value="Unassembled WGS sequence"/>
</dbReference>
<dbReference type="GO" id="GO:0046872">
    <property type="term" value="F:metal ion binding"/>
    <property type="evidence" value="ECO:0007669"/>
    <property type="project" value="UniProtKB-KW"/>
</dbReference>
<feature type="domain" description="4Fe-4S ferredoxin-type" evidence="6">
    <location>
        <begin position="30"/>
        <end position="60"/>
    </location>
</feature>
<evidence type="ECO:0000313" key="8">
    <source>
        <dbReference type="Proteomes" id="UP000251135"/>
    </source>
</evidence>
<gene>
    <name evidence="7" type="ORF">B0174_01555</name>
</gene>